<reference evidence="2 3" key="1">
    <citation type="submission" date="2016-12" db="EMBL/GenBank/DDBJ databases">
        <title>The genomes of Aspergillus section Nigri reveals drivers in fungal speciation.</title>
        <authorList>
            <consortium name="DOE Joint Genome Institute"/>
            <person name="Vesth T.C."/>
            <person name="Nybo J."/>
            <person name="Theobald S."/>
            <person name="Brandl J."/>
            <person name="Frisvad J.C."/>
            <person name="Nielsen K.F."/>
            <person name="Lyhne E.K."/>
            <person name="Kogle M.E."/>
            <person name="Kuo A."/>
            <person name="Riley R."/>
            <person name="Clum A."/>
            <person name="Nolan M."/>
            <person name="Lipzen A."/>
            <person name="Salamov A."/>
            <person name="Henrissat B."/>
            <person name="Wiebenga A."/>
            <person name="De Vries R.P."/>
            <person name="Grigoriev I.V."/>
            <person name="Mortensen U.H."/>
            <person name="Andersen M.R."/>
            <person name="Baker S.E."/>
        </authorList>
    </citation>
    <scope>NUCLEOTIDE SEQUENCE [LARGE SCALE GENOMIC DNA]</scope>
    <source>
        <strain evidence="2 3">CBS 115572</strain>
    </source>
</reference>
<dbReference type="RefSeq" id="XP_025468873.1">
    <property type="nucleotide sequence ID" value="XM_025615633.1"/>
</dbReference>
<dbReference type="GeneID" id="37117776"/>
<protein>
    <submittedName>
        <fullName evidence="2">Uncharacterized protein</fullName>
    </submittedName>
</protein>
<evidence type="ECO:0000256" key="1">
    <source>
        <dbReference type="SAM" id="MobiDB-lite"/>
    </source>
</evidence>
<accession>A0A317WWT2</accession>
<organism evidence="2 3">
    <name type="scientific">Aspergillus sclerotioniger CBS 115572</name>
    <dbReference type="NCBI Taxonomy" id="1450535"/>
    <lineage>
        <taxon>Eukaryota</taxon>
        <taxon>Fungi</taxon>
        <taxon>Dikarya</taxon>
        <taxon>Ascomycota</taxon>
        <taxon>Pezizomycotina</taxon>
        <taxon>Eurotiomycetes</taxon>
        <taxon>Eurotiomycetidae</taxon>
        <taxon>Eurotiales</taxon>
        <taxon>Aspergillaceae</taxon>
        <taxon>Aspergillus</taxon>
        <taxon>Aspergillus subgen. Circumdati</taxon>
    </lineage>
</organism>
<keyword evidence="3" id="KW-1185">Reference proteome</keyword>
<proteinExistence type="predicted"/>
<dbReference type="EMBL" id="MSFK01000010">
    <property type="protein sequence ID" value="PWY90495.1"/>
    <property type="molecule type" value="Genomic_DNA"/>
</dbReference>
<gene>
    <name evidence="2" type="ORF">BO94DRAFT_584500</name>
</gene>
<dbReference type="Proteomes" id="UP000246702">
    <property type="component" value="Unassembled WGS sequence"/>
</dbReference>
<feature type="region of interest" description="Disordered" evidence="1">
    <location>
        <begin position="85"/>
        <end position="129"/>
    </location>
</feature>
<sequence>MDHKIVGRRPVWRERDCPRNYPNEPSILSARNFDLIASSPTLFCLPSILLSHHPITLFSSPYILPDPPAQATLVLQSILPPAPSVPPIRAADKRTSPTSIPELPHQALLQPPSKTPVIHGPPDSGGPGLLVIRQRSTIALPNP</sequence>
<comment type="caution">
    <text evidence="2">The sequence shown here is derived from an EMBL/GenBank/DDBJ whole genome shotgun (WGS) entry which is preliminary data.</text>
</comment>
<evidence type="ECO:0000313" key="2">
    <source>
        <dbReference type="EMBL" id="PWY90495.1"/>
    </source>
</evidence>
<evidence type="ECO:0000313" key="3">
    <source>
        <dbReference type="Proteomes" id="UP000246702"/>
    </source>
</evidence>
<name>A0A317WWT2_9EURO</name>
<dbReference type="AlphaFoldDB" id="A0A317WWT2"/>